<feature type="domain" description="DSBA-like thioredoxin" evidence="1">
    <location>
        <begin position="7"/>
        <end position="208"/>
    </location>
</feature>
<dbReference type="InterPro" id="IPR036249">
    <property type="entry name" value="Thioredoxin-like_sf"/>
</dbReference>
<dbReference type="EMBL" id="JBFRUW010000003">
    <property type="protein sequence ID" value="MFA0566886.1"/>
    <property type="molecule type" value="Genomic_DNA"/>
</dbReference>
<protein>
    <submittedName>
        <fullName evidence="2">DsbA family oxidoreductase</fullName>
    </submittedName>
</protein>
<dbReference type="Pfam" id="PF01323">
    <property type="entry name" value="DSBA"/>
    <property type="match status" value="1"/>
</dbReference>
<evidence type="ECO:0000313" key="2">
    <source>
        <dbReference type="EMBL" id="MFA0566886.1"/>
    </source>
</evidence>
<dbReference type="PANTHER" id="PTHR13887">
    <property type="entry name" value="GLUTATHIONE S-TRANSFERASE KAPPA"/>
    <property type="match status" value="1"/>
</dbReference>
<dbReference type="PANTHER" id="PTHR13887:SF41">
    <property type="entry name" value="THIOREDOXIN SUPERFAMILY PROTEIN"/>
    <property type="match status" value="1"/>
</dbReference>
<gene>
    <name evidence="2" type="ORF">AB4566_01205</name>
</gene>
<accession>A0ABV4N6D2</accession>
<proteinExistence type="predicted"/>
<reference evidence="2 3" key="1">
    <citation type="journal article" date="2024" name="ISME J.">
        <title>Tailless and filamentous prophages are predominant in marine Vibrio.</title>
        <authorList>
            <person name="Steensen K."/>
            <person name="Seneca J."/>
            <person name="Bartlau N."/>
            <person name="Yu X.A."/>
            <person name="Hussain F.A."/>
            <person name="Polz M.F."/>
        </authorList>
    </citation>
    <scope>NUCLEOTIDE SEQUENCE [LARGE SCALE GENOMIC DNA]</scope>
    <source>
        <strain evidence="2 3">10N.222.51.A1</strain>
    </source>
</reference>
<dbReference type="Proteomes" id="UP001570417">
    <property type="component" value="Unassembled WGS sequence"/>
</dbReference>
<dbReference type="InterPro" id="IPR001853">
    <property type="entry name" value="DSBA-like_thioredoxin_dom"/>
</dbReference>
<name>A0ABV4N6D2_9VIBR</name>
<dbReference type="SUPFAM" id="SSF52833">
    <property type="entry name" value="Thioredoxin-like"/>
    <property type="match status" value="1"/>
</dbReference>
<dbReference type="RefSeq" id="WP_372264549.1">
    <property type="nucleotide sequence ID" value="NZ_JBFRUW010000003.1"/>
</dbReference>
<organism evidence="2 3">
    <name type="scientific">Vibrio gallaecicus</name>
    <dbReference type="NCBI Taxonomy" id="552386"/>
    <lineage>
        <taxon>Bacteria</taxon>
        <taxon>Pseudomonadati</taxon>
        <taxon>Pseudomonadota</taxon>
        <taxon>Gammaproteobacteria</taxon>
        <taxon>Vibrionales</taxon>
        <taxon>Vibrionaceae</taxon>
        <taxon>Vibrio</taxon>
    </lineage>
</organism>
<evidence type="ECO:0000259" key="1">
    <source>
        <dbReference type="Pfam" id="PF01323"/>
    </source>
</evidence>
<dbReference type="CDD" id="cd03024">
    <property type="entry name" value="DsbA_FrnE"/>
    <property type="match status" value="1"/>
</dbReference>
<evidence type="ECO:0000313" key="3">
    <source>
        <dbReference type="Proteomes" id="UP001570417"/>
    </source>
</evidence>
<sequence length="216" mass="24757">MNNKIKLEIISDVVCPWCIIGYNNLQAAIQELNIADKIDIEWLPFELNPDMPVEGENLRSHIQRKYGSSPEESAQARIRIAQAGAEHGFKFTYFDDMKMVNTLEAHVLLDYAKTEGKQTELKLRLFTAFFSEQKDVSNHETLRNELTAVGLDADEGMSWFDKPKLKERIRMQEAQWQQHGVSGVPTVVFNRESAVTGAHPVANYKQFLTELMNKRN</sequence>
<comment type="caution">
    <text evidence="2">The sequence shown here is derived from an EMBL/GenBank/DDBJ whole genome shotgun (WGS) entry which is preliminary data.</text>
</comment>
<keyword evidence="3" id="KW-1185">Reference proteome</keyword>
<dbReference type="Gene3D" id="3.40.30.10">
    <property type="entry name" value="Glutaredoxin"/>
    <property type="match status" value="1"/>
</dbReference>